<protein>
    <submittedName>
        <fullName evidence="3 4">E3 ubiquitin-protein ligase XIAP-like</fullName>
    </submittedName>
</protein>
<dbReference type="RefSeq" id="XP_055883841.1">
    <property type="nucleotide sequence ID" value="XM_056027866.1"/>
</dbReference>
<dbReference type="OrthoDB" id="5855668at2759"/>
<dbReference type="OMA" id="CLPREFA"/>
<feature type="region of interest" description="Disordered" evidence="1">
    <location>
        <begin position="1"/>
        <end position="22"/>
    </location>
</feature>
<organism evidence="2 3">
    <name type="scientific">Biomphalaria glabrata</name>
    <name type="common">Bloodfluke planorb</name>
    <name type="synonym">Freshwater snail</name>
    <dbReference type="NCBI Taxonomy" id="6526"/>
    <lineage>
        <taxon>Eukaryota</taxon>
        <taxon>Metazoa</taxon>
        <taxon>Spiralia</taxon>
        <taxon>Lophotrochozoa</taxon>
        <taxon>Mollusca</taxon>
        <taxon>Gastropoda</taxon>
        <taxon>Heterobranchia</taxon>
        <taxon>Euthyneura</taxon>
        <taxon>Panpulmonata</taxon>
        <taxon>Hygrophila</taxon>
        <taxon>Lymnaeoidea</taxon>
        <taxon>Planorbidae</taxon>
        <taxon>Biomphalaria</taxon>
    </lineage>
</organism>
<dbReference type="Proteomes" id="UP001165740">
    <property type="component" value="Chromosome 4"/>
</dbReference>
<reference evidence="3 4" key="1">
    <citation type="submission" date="2025-04" db="UniProtKB">
        <authorList>
            <consortium name="RefSeq"/>
        </authorList>
    </citation>
    <scope>IDENTIFICATION</scope>
</reference>
<dbReference type="PANTHER" id="PTHR10044:SF139">
    <property type="entry name" value="DEATH-ASSOCIATED INHIBITOR OF APOPTOSIS 2"/>
    <property type="match status" value="1"/>
</dbReference>
<dbReference type="GO" id="GO:0005634">
    <property type="term" value="C:nucleus"/>
    <property type="evidence" value="ECO:0007669"/>
    <property type="project" value="TreeGrafter"/>
</dbReference>
<keyword evidence="2" id="KW-1185">Reference proteome</keyword>
<evidence type="ECO:0000313" key="2">
    <source>
        <dbReference type="Proteomes" id="UP001165740"/>
    </source>
</evidence>
<dbReference type="GO" id="GO:0031398">
    <property type="term" value="P:positive regulation of protein ubiquitination"/>
    <property type="evidence" value="ECO:0007669"/>
    <property type="project" value="TreeGrafter"/>
</dbReference>
<dbReference type="GO" id="GO:0043027">
    <property type="term" value="F:cysteine-type endopeptidase inhibitor activity involved in apoptotic process"/>
    <property type="evidence" value="ECO:0007669"/>
    <property type="project" value="TreeGrafter"/>
</dbReference>
<dbReference type="InterPro" id="IPR001370">
    <property type="entry name" value="BIR_rpt"/>
</dbReference>
<dbReference type="GeneID" id="106057762"/>
<dbReference type="SUPFAM" id="SSF57924">
    <property type="entry name" value="Inhibitor of apoptosis (IAP) repeat"/>
    <property type="match status" value="2"/>
</dbReference>
<proteinExistence type="predicted"/>
<sequence length="706" mass="79036">MLFGSHKKLNNRKKTKTRHVQEQKCKRWTNKNILIRLDKKFPSAQAVFKNARNELENILKSISELIEQLPDKVCTQEQAIINTTTKSKQDGQSGLMLLSEDTKSLAQIVSKEVVDDEIESFQSKSKGVDRNRSDFRNDLYGEIKKIKSEDEDKYQGFVNSLYTIVEHPSSVCGISWPRLNEEKWRLCTFFKYPQNAAKSAILLAADGFVYLGSGNDLDDSVMCHFCYKVKNRWQPLDDIPEVHKQLSPDCSMVTQINCSNISVNTNLDFSLFDQLLNSKQSRNRPEDTRHNEIETGEALENYKNPGENIEPDGTTLPRERYNNNYTQITSSSEQSTPTREIPAVTASQSETSGASPRVTTTTSSASSNLTSSNSTPSLHITSATASNTSTTVSTSQTNIEAGPSLSAISTSDPPEVVTQTVSANSQNSAKGNAGGPTYSDLGIITERPKRFEYAVLAKRMETFTSWPRDHHLSPKELAEAGFYYAGYGDCARCFYCGGGLRNWEDEDDVWVEHARWFPKCAYIRQQMGQVFVDTIQDMNKSFDHISMKMVMDKIGDAASAFQLDSKDSPLKRDPAVKTIVDMGYPLAEVITTAEAIKEDGNILSADKIYEKLVEHKVKKNPSKMIERAAETMAGVSDTSLNANLGQSKSDIEELPPQMLCKSCHIQKSCICYFPSNHVISCIDCGFRVPRCQLCKCLVIFLKLVHW</sequence>
<dbReference type="SMART" id="SM00238">
    <property type="entry name" value="BIR"/>
    <property type="match status" value="2"/>
</dbReference>
<dbReference type="GO" id="GO:0051726">
    <property type="term" value="P:regulation of cell cycle"/>
    <property type="evidence" value="ECO:0007669"/>
    <property type="project" value="TreeGrafter"/>
</dbReference>
<feature type="compositionally biased region" description="Polar residues" evidence="1">
    <location>
        <begin position="406"/>
        <end position="430"/>
    </location>
</feature>
<dbReference type="Pfam" id="PF00653">
    <property type="entry name" value="BIR"/>
    <property type="match status" value="2"/>
</dbReference>
<gene>
    <name evidence="3 4" type="primary">LOC106057762</name>
</gene>
<evidence type="ECO:0000256" key="1">
    <source>
        <dbReference type="SAM" id="MobiDB-lite"/>
    </source>
</evidence>
<dbReference type="PROSITE" id="PS50143">
    <property type="entry name" value="BIR_REPEAT_2"/>
    <property type="match status" value="2"/>
</dbReference>
<feature type="compositionally biased region" description="Low complexity" evidence="1">
    <location>
        <begin position="354"/>
        <end position="398"/>
    </location>
</feature>
<dbReference type="PROSITE" id="PS01282">
    <property type="entry name" value="BIR_REPEAT_1"/>
    <property type="match status" value="1"/>
</dbReference>
<name>A0A9W3A9K5_BIOGL</name>
<dbReference type="Gene3D" id="1.10.1170.10">
    <property type="entry name" value="Inhibitor Of Apoptosis Protein (2mihbC-IAP-1), Chain A"/>
    <property type="match status" value="2"/>
</dbReference>
<feature type="compositionally biased region" description="Basic residues" evidence="1">
    <location>
        <begin position="1"/>
        <end position="18"/>
    </location>
</feature>
<feature type="compositionally biased region" description="Basic and acidic residues" evidence="1">
    <location>
        <begin position="283"/>
        <end position="293"/>
    </location>
</feature>
<dbReference type="GO" id="GO:0005737">
    <property type="term" value="C:cytoplasm"/>
    <property type="evidence" value="ECO:0007669"/>
    <property type="project" value="TreeGrafter"/>
</dbReference>
<dbReference type="CDD" id="cd00022">
    <property type="entry name" value="BIR"/>
    <property type="match status" value="1"/>
</dbReference>
<dbReference type="InterPro" id="IPR050784">
    <property type="entry name" value="IAP"/>
</dbReference>
<dbReference type="PANTHER" id="PTHR10044">
    <property type="entry name" value="INHIBITOR OF APOPTOSIS"/>
    <property type="match status" value="1"/>
</dbReference>
<dbReference type="GO" id="GO:0061630">
    <property type="term" value="F:ubiquitin protein ligase activity"/>
    <property type="evidence" value="ECO:0007669"/>
    <property type="project" value="TreeGrafter"/>
</dbReference>
<dbReference type="AlphaFoldDB" id="A0A9W3A9K5"/>
<dbReference type="GO" id="GO:0043066">
    <property type="term" value="P:negative regulation of apoptotic process"/>
    <property type="evidence" value="ECO:0007669"/>
    <property type="project" value="TreeGrafter"/>
</dbReference>
<evidence type="ECO:0000313" key="4">
    <source>
        <dbReference type="RefSeq" id="XP_055883841.1"/>
    </source>
</evidence>
<dbReference type="RefSeq" id="XP_055883840.1">
    <property type="nucleotide sequence ID" value="XM_056027865.1"/>
</dbReference>
<feature type="compositionally biased region" description="Polar residues" evidence="1">
    <location>
        <begin position="322"/>
        <end position="338"/>
    </location>
</feature>
<evidence type="ECO:0000313" key="3">
    <source>
        <dbReference type="RefSeq" id="XP_055883840.1"/>
    </source>
</evidence>
<accession>A0A9W3A9K5</accession>
<feature type="region of interest" description="Disordered" evidence="1">
    <location>
        <begin position="280"/>
        <end position="434"/>
    </location>
</feature>